<gene>
    <name evidence="9" type="ORF">MMAGJ_53010</name>
</gene>
<evidence type="ECO:0000256" key="3">
    <source>
        <dbReference type="ARBA" id="ARBA00022692"/>
    </source>
</evidence>
<dbReference type="Proteomes" id="UP000465622">
    <property type="component" value="Chromosome"/>
</dbReference>
<accession>A0ABN5YFN6</accession>
<evidence type="ECO:0000256" key="7">
    <source>
        <dbReference type="SAM" id="Phobius"/>
    </source>
</evidence>
<sequence>MGHIRRAASRAGGGPCRHRAQEGCKQLSERTGDDTGPCSEREEEPDYRFTLANERTFLAWQRTALGLLAAAVAVIQFVPELAVPAARHILGLVLTILATVTAGVGLLRWRQVERAMRTGTSLPRHPTPAYLGVGLCVIGLLVFAVAVVRMAGG</sequence>
<reference evidence="9 10" key="1">
    <citation type="journal article" date="2019" name="Emerg. Microbes Infect.">
        <title>Comprehensive subspecies identification of 175 nontuberculous mycobacteria species based on 7547 genomic profiles.</title>
        <authorList>
            <person name="Matsumoto Y."/>
            <person name="Kinjo T."/>
            <person name="Motooka D."/>
            <person name="Nabeya D."/>
            <person name="Jung N."/>
            <person name="Uechi K."/>
            <person name="Horii T."/>
            <person name="Iida T."/>
            <person name="Fujita J."/>
            <person name="Nakamura S."/>
        </authorList>
    </citation>
    <scope>NUCLEOTIDE SEQUENCE [LARGE SCALE GENOMIC DNA]</scope>
    <source>
        <strain evidence="9 10">JCM 12375</strain>
    </source>
</reference>
<feature type="compositionally biased region" description="Basic and acidic residues" evidence="6">
    <location>
        <begin position="19"/>
        <end position="33"/>
    </location>
</feature>
<dbReference type="Pfam" id="PF02656">
    <property type="entry name" value="DUF202"/>
    <property type="match status" value="1"/>
</dbReference>
<keyword evidence="3 7" id="KW-0812">Transmembrane</keyword>
<keyword evidence="10" id="KW-1185">Reference proteome</keyword>
<feature type="transmembrane region" description="Helical" evidence="7">
    <location>
        <begin position="129"/>
        <end position="151"/>
    </location>
</feature>
<feature type="region of interest" description="Disordered" evidence="6">
    <location>
        <begin position="1"/>
        <end position="44"/>
    </location>
</feature>
<dbReference type="PANTHER" id="PTHR34187">
    <property type="entry name" value="FGR18P"/>
    <property type="match status" value="1"/>
</dbReference>
<feature type="domain" description="DUF202" evidence="8">
    <location>
        <begin position="48"/>
        <end position="115"/>
    </location>
</feature>
<evidence type="ECO:0000256" key="1">
    <source>
        <dbReference type="ARBA" id="ARBA00004651"/>
    </source>
</evidence>
<organism evidence="9 10">
    <name type="scientific">Mycolicibacterium mageritense</name>
    <name type="common">Mycobacterium mageritense</name>
    <dbReference type="NCBI Taxonomy" id="53462"/>
    <lineage>
        <taxon>Bacteria</taxon>
        <taxon>Bacillati</taxon>
        <taxon>Actinomycetota</taxon>
        <taxon>Actinomycetes</taxon>
        <taxon>Mycobacteriales</taxon>
        <taxon>Mycobacteriaceae</taxon>
        <taxon>Mycolicibacterium</taxon>
    </lineage>
</organism>
<feature type="transmembrane region" description="Helical" evidence="7">
    <location>
        <begin position="89"/>
        <end position="109"/>
    </location>
</feature>
<keyword evidence="5 7" id="KW-0472">Membrane</keyword>
<dbReference type="EMBL" id="AP022567">
    <property type="protein sequence ID" value="BBX36019.1"/>
    <property type="molecule type" value="Genomic_DNA"/>
</dbReference>
<evidence type="ECO:0000313" key="10">
    <source>
        <dbReference type="Proteomes" id="UP000465622"/>
    </source>
</evidence>
<dbReference type="InterPro" id="IPR003807">
    <property type="entry name" value="DUF202"/>
</dbReference>
<protein>
    <recommendedName>
        <fullName evidence="8">DUF202 domain-containing protein</fullName>
    </recommendedName>
</protein>
<proteinExistence type="predicted"/>
<evidence type="ECO:0000259" key="8">
    <source>
        <dbReference type="Pfam" id="PF02656"/>
    </source>
</evidence>
<keyword evidence="2" id="KW-1003">Cell membrane</keyword>
<dbReference type="InterPro" id="IPR052053">
    <property type="entry name" value="IM_YidH-like"/>
</dbReference>
<evidence type="ECO:0000313" key="9">
    <source>
        <dbReference type="EMBL" id="BBX36019.1"/>
    </source>
</evidence>
<evidence type="ECO:0000256" key="5">
    <source>
        <dbReference type="ARBA" id="ARBA00023136"/>
    </source>
</evidence>
<keyword evidence="4 7" id="KW-1133">Transmembrane helix</keyword>
<evidence type="ECO:0000256" key="2">
    <source>
        <dbReference type="ARBA" id="ARBA00022475"/>
    </source>
</evidence>
<evidence type="ECO:0000256" key="4">
    <source>
        <dbReference type="ARBA" id="ARBA00022989"/>
    </source>
</evidence>
<name>A0ABN5YFN6_MYCME</name>
<feature type="transmembrane region" description="Helical" evidence="7">
    <location>
        <begin position="57"/>
        <end position="77"/>
    </location>
</feature>
<evidence type="ECO:0000256" key="6">
    <source>
        <dbReference type="SAM" id="MobiDB-lite"/>
    </source>
</evidence>
<dbReference type="PANTHER" id="PTHR34187:SF2">
    <property type="entry name" value="DUF202 DOMAIN-CONTAINING PROTEIN"/>
    <property type="match status" value="1"/>
</dbReference>
<comment type="subcellular location">
    <subcellularLocation>
        <location evidence="1">Cell membrane</location>
        <topology evidence="1">Multi-pass membrane protein</topology>
    </subcellularLocation>
</comment>